<evidence type="ECO:0000313" key="3">
    <source>
        <dbReference type="Proteomes" id="UP000001611"/>
    </source>
</evidence>
<sequence>MVKFGFGIWPRKDLVGSEPSKATGDQPLYPTLPCFRSISRDEIQNQPSTSSRLTKLPADIRRKVFVTAFCERTLHVDLTSDAPNPSGPLTQHQKHNERVCKADRPASYPQTNVASNNSWRWESWVCHRNHPDLPQTGMAQRFVR</sequence>
<dbReference type="AlphaFoldDB" id="G2XD39"/>
<feature type="region of interest" description="Disordered" evidence="1">
    <location>
        <begin position="80"/>
        <end position="113"/>
    </location>
</feature>
<organism evidence="2 3">
    <name type="scientific">Verticillium dahliae (strain VdLs.17 / ATCC MYA-4575 / FGSC 10137)</name>
    <name type="common">Verticillium wilt</name>
    <dbReference type="NCBI Taxonomy" id="498257"/>
    <lineage>
        <taxon>Eukaryota</taxon>
        <taxon>Fungi</taxon>
        <taxon>Dikarya</taxon>
        <taxon>Ascomycota</taxon>
        <taxon>Pezizomycotina</taxon>
        <taxon>Sordariomycetes</taxon>
        <taxon>Hypocreomycetidae</taxon>
        <taxon>Glomerellales</taxon>
        <taxon>Plectosphaerellaceae</taxon>
        <taxon>Verticillium</taxon>
    </lineage>
</organism>
<gene>
    <name evidence="2" type="ORF">VDAG_08071</name>
</gene>
<name>G2XD39_VERDV</name>
<reference evidence="2 3" key="1">
    <citation type="submission" date="2008-03" db="EMBL/GenBank/DDBJ databases">
        <title>The Genome Sequence of Verticillium dahliae VdLs.17.</title>
        <authorList>
            <consortium name="The Broad Institute Genome Sequencing Platform"/>
            <person name="Ma L.-J.J."/>
            <person name="Klosterman S.J."/>
            <person name="Subbarao K."/>
            <person name="Dobinson K."/>
            <person name="Veronese P."/>
            <person name="Kang S."/>
            <person name="Gold S.E."/>
            <person name="Young S."/>
            <person name="Jaffe D."/>
            <person name="Gnerre S."/>
            <person name="Berlin A."/>
            <person name="Heiman D."/>
            <person name="Hepburn T."/>
            <person name="Sykes S."/>
            <person name="Alvarado L."/>
            <person name="Kodira C.D."/>
            <person name="Lander E."/>
            <person name="Galagan J."/>
            <person name="Nusbaum C."/>
            <person name="Birren B."/>
        </authorList>
    </citation>
    <scope>NUCLEOTIDE SEQUENCE [LARGE SCALE GENOMIC DNA]</scope>
    <source>
        <strain evidence="3">VdLs.17 / ATCC MYA-4575 / FGSC 10137</strain>
    </source>
</reference>
<dbReference type="EMBL" id="DS572713">
    <property type="protein sequence ID" value="EGY16907.1"/>
    <property type="molecule type" value="Genomic_DNA"/>
</dbReference>
<protein>
    <submittedName>
        <fullName evidence="2">Uncharacterized protein</fullName>
    </submittedName>
</protein>
<evidence type="ECO:0000256" key="1">
    <source>
        <dbReference type="SAM" id="MobiDB-lite"/>
    </source>
</evidence>
<proteinExistence type="predicted"/>
<dbReference type="HOGENOM" id="CLU_1797921_0_0_1"/>
<dbReference type="InParanoid" id="G2XD39"/>
<feature type="compositionally biased region" description="Polar residues" evidence="1">
    <location>
        <begin position="81"/>
        <end position="91"/>
    </location>
</feature>
<dbReference type="GeneID" id="20709534"/>
<dbReference type="RefSeq" id="XP_009655743.1">
    <property type="nucleotide sequence ID" value="XM_009657448.1"/>
</dbReference>
<keyword evidence="3" id="KW-1185">Reference proteome</keyword>
<feature type="compositionally biased region" description="Basic and acidic residues" evidence="1">
    <location>
        <begin position="94"/>
        <end position="104"/>
    </location>
</feature>
<dbReference type="Proteomes" id="UP000001611">
    <property type="component" value="Chromosome 6"/>
</dbReference>
<dbReference type="KEGG" id="vda:VDAG_08071"/>
<evidence type="ECO:0000313" key="2">
    <source>
        <dbReference type="EMBL" id="EGY16907.1"/>
    </source>
</evidence>
<accession>G2XD39</accession>